<keyword evidence="3" id="KW-1185">Reference proteome</keyword>
<dbReference type="RefSeq" id="WP_167116720.1">
    <property type="nucleotide sequence ID" value="NZ_JAANOU010000001.1"/>
</dbReference>
<dbReference type="EMBL" id="JAANOU010000001">
    <property type="protein sequence ID" value="NIH81256.1"/>
    <property type="molecule type" value="Genomic_DNA"/>
</dbReference>
<dbReference type="Proteomes" id="UP000754495">
    <property type="component" value="Unassembled WGS sequence"/>
</dbReference>
<feature type="transmembrane region" description="Helical" evidence="1">
    <location>
        <begin position="100"/>
        <end position="118"/>
    </location>
</feature>
<comment type="caution">
    <text evidence="2">The sequence shown here is derived from an EMBL/GenBank/DDBJ whole genome shotgun (WGS) entry which is preliminary data.</text>
</comment>
<keyword evidence="1" id="KW-0812">Transmembrane</keyword>
<accession>A0ABX0SWB2</accession>
<organism evidence="2 3">
    <name type="scientific">Amycolatopsis viridis</name>
    <dbReference type="NCBI Taxonomy" id="185678"/>
    <lineage>
        <taxon>Bacteria</taxon>
        <taxon>Bacillati</taxon>
        <taxon>Actinomycetota</taxon>
        <taxon>Actinomycetes</taxon>
        <taxon>Pseudonocardiales</taxon>
        <taxon>Pseudonocardiaceae</taxon>
        <taxon>Amycolatopsis</taxon>
    </lineage>
</organism>
<proteinExistence type="predicted"/>
<evidence type="ECO:0000313" key="2">
    <source>
        <dbReference type="EMBL" id="NIH81256.1"/>
    </source>
</evidence>
<name>A0ABX0SWB2_9PSEU</name>
<gene>
    <name evidence="2" type="ORF">FHX46_003786</name>
</gene>
<keyword evidence="1" id="KW-1133">Transmembrane helix</keyword>
<feature type="transmembrane region" description="Helical" evidence="1">
    <location>
        <begin position="42"/>
        <end position="63"/>
    </location>
</feature>
<protein>
    <submittedName>
        <fullName evidence="2">O-antigen/teichoic acid export membrane protein</fullName>
    </submittedName>
</protein>
<reference evidence="2 3" key="1">
    <citation type="submission" date="2020-03" db="EMBL/GenBank/DDBJ databases">
        <title>Sequencing the genomes of 1000 actinobacteria strains.</title>
        <authorList>
            <person name="Klenk H.-P."/>
        </authorList>
    </citation>
    <scope>NUCLEOTIDE SEQUENCE [LARGE SCALE GENOMIC DNA]</scope>
    <source>
        <strain evidence="2 3">DSM 45668</strain>
    </source>
</reference>
<evidence type="ECO:0000313" key="3">
    <source>
        <dbReference type="Proteomes" id="UP000754495"/>
    </source>
</evidence>
<feature type="transmembrane region" description="Helical" evidence="1">
    <location>
        <begin position="12"/>
        <end position="30"/>
    </location>
</feature>
<feature type="transmembrane region" description="Helical" evidence="1">
    <location>
        <begin position="75"/>
        <end position="94"/>
    </location>
</feature>
<evidence type="ECO:0000256" key="1">
    <source>
        <dbReference type="SAM" id="Phobius"/>
    </source>
</evidence>
<sequence>MTHPAVRRARLLVGGYLALSVATLTVVAVLTPGHATVSGAVWVRSVIVAATALLMFVLAHRAVRGSRGAWRRWRVMAAVMIVAIVVIIAIPGAFPVWLRVEQGVCGLLLIAVLALISRRPVRTTFDAR</sequence>
<keyword evidence="1" id="KW-0472">Membrane</keyword>